<name>A0A814BIB7_9BILA</name>
<dbReference type="PANTHER" id="PTHR31610">
    <property type="entry name" value="SLR0360 PROTEIN"/>
    <property type="match status" value="1"/>
</dbReference>
<organism evidence="3 5">
    <name type="scientific">Didymodactylos carnosus</name>
    <dbReference type="NCBI Taxonomy" id="1234261"/>
    <lineage>
        <taxon>Eukaryota</taxon>
        <taxon>Metazoa</taxon>
        <taxon>Spiralia</taxon>
        <taxon>Gnathifera</taxon>
        <taxon>Rotifera</taxon>
        <taxon>Eurotatoria</taxon>
        <taxon>Bdelloidea</taxon>
        <taxon>Philodinida</taxon>
        <taxon>Philodinidae</taxon>
        <taxon>Didymodactylos</taxon>
    </lineage>
</organism>
<feature type="compositionally biased region" description="Basic and acidic residues" evidence="1">
    <location>
        <begin position="606"/>
        <end position="618"/>
    </location>
</feature>
<feature type="transmembrane region" description="Helical" evidence="2">
    <location>
        <begin position="358"/>
        <end position="381"/>
    </location>
</feature>
<feature type="region of interest" description="Disordered" evidence="1">
    <location>
        <begin position="606"/>
        <end position="631"/>
    </location>
</feature>
<feature type="transmembrane region" description="Helical" evidence="2">
    <location>
        <begin position="494"/>
        <end position="516"/>
    </location>
</feature>
<dbReference type="PANTHER" id="PTHR31610:SF0">
    <property type="entry name" value="SLC26A_SULP TRANSPORTER DOMAIN-CONTAINING PROTEIN"/>
    <property type="match status" value="1"/>
</dbReference>
<evidence type="ECO:0000313" key="4">
    <source>
        <dbReference type="EMBL" id="CAF3707873.1"/>
    </source>
</evidence>
<feature type="transmembrane region" description="Helical" evidence="2">
    <location>
        <begin position="108"/>
        <end position="129"/>
    </location>
</feature>
<keyword evidence="5" id="KW-1185">Reference proteome</keyword>
<feature type="compositionally biased region" description="Polar residues" evidence="1">
    <location>
        <begin position="619"/>
        <end position="631"/>
    </location>
</feature>
<gene>
    <name evidence="3" type="ORF">GPM918_LOCUS10115</name>
    <name evidence="4" type="ORF">SRO942_LOCUS10116</name>
</gene>
<feature type="transmembrane region" description="Helical" evidence="2">
    <location>
        <begin position="182"/>
        <end position="202"/>
    </location>
</feature>
<keyword evidence="2" id="KW-0812">Transmembrane</keyword>
<evidence type="ECO:0000256" key="1">
    <source>
        <dbReference type="SAM" id="MobiDB-lite"/>
    </source>
</evidence>
<feature type="transmembrane region" description="Helical" evidence="2">
    <location>
        <begin position="264"/>
        <end position="282"/>
    </location>
</feature>
<feature type="transmembrane region" description="Helical" evidence="2">
    <location>
        <begin position="150"/>
        <end position="167"/>
    </location>
</feature>
<dbReference type="EMBL" id="CAJOBC010001957">
    <property type="protein sequence ID" value="CAF3707873.1"/>
    <property type="molecule type" value="Genomic_DNA"/>
</dbReference>
<evidence type="ECO:0000313" key="3">
    <source>
        <dbReference type="EMBL" id="CAF0929724.1"/>
    </source>
</evidence>
<feature type="transmembrane region" description="Helical" evidence="2">
    <location>
        <begin position="422"/>
        <end position="438"/>
    </location>
</feature>
<dbReference type="EMBL" id="CAJNOQ010001957">
    <property type="protein sequence ID" value="CAF0929724.1"/>
    <property type="molecule type" value="Genomic_DNA"/>
</dbReference>
<protein>
    <submittedName>
        <fullName evidence="3">Uncharacterized protein</fullName>
    </submittedName>
</protein>
<keyword evidence="2" id="KW-0472">Membrane</keyword>
<dbReference type="Proteomes" id="UP000681722">
    <property type="component" value="Unassembled WGS sequence"/>
</dbReference>
<feature type="transmembrane region" description="Helical" evidence="2">
    <location>
        <begin position="393"/>
        <end position="416"/>
    </location>
</feature>
<sequence length="631" mass="69607">MATQTDTSSVINTNRFPVINTINTPSDENDLRTRLSTAESIWVAIKNEARELCTFHPKEWLDGLKPNKHYPLFTRGDIDGFVALFINNLATLLAVIGNLLPILGNDIVYGRIVPGVGIAMFWGNIYYVYMARKLARKENRNDVCAQPYGINTPGAFAFVFSIIFPTYHGCAQINSAAYCRELAWYVALASNFITGCILLLLCVVGEHIRRHTPAVALLSSISGIGFTYLALNEYIDVADVPIVAFIPFAIVMLGYFGNIKFGPIPVAFVALVAGTALGWATGTNTRQPVIDASHLVKGYAPVFPIGEMFRNMKHIGPYLSTTIPTAISIAIGTIQCVESAKRAGDFYPTRESMLADGVGTLIASIFGSILGMTAFIGHPAFKKMGARQGYSLLNAFAFLPLCFLGLIALLLSIIAIVSINPIIIFIGLVICSDTLAITPRRHYPAFLLGLMPVVADWAKGTIISGVTSSYESTTNMTFSDSILDSIKGYRYHGLVNFGGGALLNCIFIAAILMYIIDRKFVRATVWSLLAAVFSFFGLINANSVGLLYRKTDYGWKFTVAYTMLAVLFCTFELLQRWRWVDQPEEEPDDLSSLEWAEWNRRELLRQQEGPSIDKDTRMDQINLSTNGRSRV</sequence>
<feature type="transmembrane region" description="Helical" evidence="2">
    <location>
        <begin position="214"/>
        <end position="231"/>
    </location>
</feature>
<proteinExistence type="predicted"/>
<reference evidence="3" key="1">
    <citation type="submission" date="2021-02" db="EMBL/GenBank/DDBJ databases">
        <authorList>
            <person name="Nowell W R."/>
        </authorList>
    </citation>
    <scope>NUCLEOTIDE SEQUENCE</scope>
</reference>
<dbReference type="Proteomes" id="UP000663829">
    <property type="component" value="Unassembled WGS sequence"/>
</dbReference>
<dbReference type="AlphaFoldDB" id="A0A814BIB7"/>
<evidence type="ECO:0000313" key="5">
    <source>
        <dbReference type="Proteomes" id="UP000663829"/>
    </source>
</evidence>
<evidence type="ECO:0000256" key="2">
    <source>
        <dbReference type="SAM" id="Phobius"/>
    </source>
</evidence>
<feature type="transmembrane region" description="Helical" evidence="2">
    <location>
        <begin position="523"/>
        <end position="541"/>
    </location>
</feature>
<accession>A0A814BIB7</accession>
<comment type="caution">
    <text evidence="3">The sequence shown here is derived from an EMBL/GenBank/DDBJ whole genome shotgun (WGS) entry which is preliminary data.</text>
</comment>
<dbReference type="OrthoDB" id="8068875at2759"/>
<feature type="transmembrane region" description="Helical" evidence="2">
    <location>
        <begin position="237"/>
        <end position="257"/>
    </location>
</feature>
<feature type="transmembrane region" description="Helical" evidence="2">
    <location>
        <begin position="553"/>
        <end position="574"/>
    </location>
</feature>
<keyword evidence="2" id="KW-1133">Transmembrane helix</keyword>
<feature type="transmembrane region" description="Helical" evidence="2">
    <location>
        <begin position="81"/>
        <end position="102"/>
    </location>
</feature>